<name>A0A1G4IKQ2_TRYEQ</name>
<dbReference type="VEuPathDB" id="TriTrypDB:TEOVI_000451700"/>
<keyword evidence="2" id="KW-1133">Transmembrane helix</keyword>
<organism evidence="3 4">
    <name type="scientific">Trypanosoma equiperdum</name>
    <dbReference type="NCBI Taxonomy" id="5694"/>
    <lineage>
        <taxon>Eukaryota</taxon>
        <taxon>Discoba</taxon>
        <taxon>Euglenozoa</taxon>
        <taxon>Kinetoplastea</taxon>
        <taxon>Metakinetoplastina</taxon>
        <taxon>Trypanosomatida</taxon>
        <taxon>Trypanosomatidae</taxon>
        <taxon>Trypanosoma</taxon>
    </lineage>
</organism>
<evidence type="ECO:0000256" key="2">
    <source>
        <dbReference type="SAM" id="Phobius"/>
    </source>
</evidence>
<evidence type="ECO:0000313" key="4">
    <source>
        <dbReference type="Proteomes" id="UP000195570"/>
    </source>
</evidence>
<dbReference type="GeneID" id="92378457"/>
<proteinExistence type="predicted"/>
<dbReference type="RefSeq" id="XP_067083382.1">
    <property type="nucleotide sequence ID" value="XM_067227281.1"/>
</dbReference>
<dbReference type="Proteomes" id="UP000195570">
    <property type="component" value="Unassembled WGS sequence"/>
</dbReference>
<keyword evidence="2" id="KW-0812">Transmembrane</keyword>
<sequence length="111" mass="12142">MLKEGKTAVEALQEAKSRLEGNDSDCSEDDDKNSSRCLSNDDLLSEASGHFIFPLTIPELLMYVGIPLLVVLIGVVLFCIFRARKKDKKEDVASGSVHQGKGMPSTNIDPF</sequence>
<dbReference type="AlphaFoldDB" id="A0A1G4IKQ2"/>
<keyword evidence="2" id="KW-0472">Membrane</keyword>
<feature type="transmembrane region" description="Helical" evidence="2">
    <location>
        <begin position="60"/>
        <end position="81"/>
    </location>
</feature>
<keyword evidence="4" id="KW-1185">Reference proteome</keyword>
<evidence type="ECO:0000256" key="1">
    <source>
        <dbReference type="SAM" id="MobiDB-lite"/>
    </source>
</evidence>
<evidence type="ECO:0000313" key="3">
    <source>
        <dbReference type="EMBL" id="SCU72933.1"/>
    </source>
</evidence>
<feature type="compositionally biased region" description="Acidic residues" evidence="1">
    <location>
        <begin position="22"/>
        <end position="31"/>
    </location>
</feature>
<reference evidence="3" key="1">
    <citation type="submission" date="2016-09" db="EMBL/GenBank/DDBJ databases">
        <authorList>
            <person name="Hebert L."/>
            <person name="Moumen B."/>
        </authorList>
    </citation>
    <scope>NUCLEOTIDE SEQUENCE [LARGE SCALE GENOMIC DNA]</scope>
    <source>
        <strain evidence="3">OVI</strain>
    </source>
</reference>
<dbReference type="EMBL" id="CZPT02001932">
    <property type="protein sequence ID" value="SCU72933.1"/>
    <property type="molecule type" value="Genomic_DNA"/>
</dbReference>
<comment type="caution">
    <text evidence="3">The sequence shown here is derived from an EMBL/GenBank/DDBJ whole genome shotgun (WGS) entry which is preliminary data.</text>
</comment>
<feature type="region of interest" description="Disordered" evidence="1">
    <location>
        <begin position="14"/>
        <end position="38"/>
    </location>
</feature>
<protein>
    <submittedName>
        <fullName evidence="3">Uncharacterized protein</fullName>
    </submittedName>
</protein>
<feature type="region of interest" description="Disordered" evidence="1">
    <location>
        <begin position="85"/>
        <end position="111"/>
    </location>
</feature>
<gene>
    <name evidence="3" type="ORF">TEOVI_000451700</name>
</gene>
<accession>A0A1G4IKQ2</accession>